<feature type="transmembrane region" description="Helical" evidence="1">
    <location>
        <begin position="237"/>
        <end position="257"/>
    </location>
</feature>
<keyword evidence="1" id="KW-0812">Transmembrane</keyword>
<accession>A7S645</accession>
<dbReference type="GO" id="GO:0005544">
    <property type="term" value="F:calcium-dependent phospholipid binding"/>
    <property type="evidence" value="ECO:0000318"/>
    <property type="project" value="GO_Central"/>
</dbReference>
<organism evidence="2 3">
    <name type="scientific">Nematostella vectensis</name>
    <name type="common">Starlet sea anemone</name>
    <dbReference type="NCBI Taxonomy" id="45351"/>
    <lineage>
        <taxon>Eukaryota</taxon>
        <taxon>Metazoa</taxon>
        <taxon>Cnidaria</taxon>
        <taxon>Anthozoa</taxon>
        <taxon>Hexacorallia</taxon>
        <taxon>Actiniaria</taxon>
        <taxon>Edwardsiidae</taxon>
        <taxon>Nematostella</taxon>
    </lineage>
</organism>
<evidence type="ECO:0000256" key="1">
    <source>
        <dbReference type="SAM" id="Phobius"/>
    </source>
</evidence>
<evidence type="ECO:0000313" key="2">
    <source>
        <dbReference type="EMBL" id="EDO40793.1"/>
    </source>
</evidence>
<reference evidence="2 3" key="1">
    <citation type="journal article" date="2007" name="Science">
        <title>Sea anemone genome reveals ancestral eumetazoan gene repertoire and genomic organization.</title>
        <authorList>
            <person name="Putnam N.H."/>
            <person name="Srivastava M."/>
            <person name="Hellsten U."/>
            <person name="Dirks B."/>
            <person name="Chapman J."/>
            <person name="Salamov A."/>
            <person name="Terry A."/>
            <person name="Shapiro H."/>
            <person name="Lindquist E."/>
            <person name="Kapitonov V.V."/>
            <person name="Jurka J."/>
            <person name="Genikhovich G."/>
            <person name="Grigoriev I.V."/>
            <person name="Lucas S.M."/>
            <person name="Steele R.E."/>
            <person name="Finnerty J.R."/>
            <person name="Technau U."/>
            <person name="Martindale M.Q."/>
            <person name="Rokhsar D.S."/>
        </authorList>
    </citation>
    <scope>NUCLEOTIDE SEQUENCE [LARGE SCALE GENOMIC DNA]</scope>
    <source>
        <strain evidence="3">CH2 X CH6</strain>
    </source>
</reference>
<feature type="transmembrane region" description="Helical" evidence="1">
    <location>
        <begin position="211"/>
        <end position="231"/>
    </location>
</feature>
<dbReference type="SUPFAM" id="SSF52151">
    <property type="entry name" value="FabD/lysophospholipase-like"/>
    <property type="match status" value="1"/>
</dbReference>
<dbReference type="EMBL" id="DS469586">
    <property type="protein sequence ID" value="EDO40793.1"/>
    <property type="molecule type" value="Genomic_DNA"/>
</dbReference>
<dbReference type="Gene3D" id="3.40.1090.10">
    <property type="entry name" value="Cytosolic phospholipase A2 catalytic domain"/>
    <property type="match status" value="1"/>
</dbReference>
<feature type="transmembrane region" description="Helical" evidence="1">
    <location>
        <begin position="179"/>
        <end position="199"/>
    </location>
</feature>
<keyword evidence="1" id="KW-0472">Membrane</keyword>
<dbReference type="HOGENOM" id="CLU_514193_0_0_1"/>
<name>A7S645_NEMVE</name>
<dbReference type="KEGG" id="nve:5512492"/>
<dbReference type="GO" id="GO:0047498">
    <property type="term" value="F:calcium-dependent phospholipase A2 activity"/>
    <property type="evidence" value="ECO:0000318"/>
    <property type="project" value="GO_Central"/>
</dbReference>
<evidence type="ECO:0000313" key="3">
    <source>
        <dbReference type="Proteomes" id="UP000001593"/>
    </source>
</evidence>
<dbReference type="GO" id="GO:0005509">
    <property type="term" value="F:calcium ion binding"/>
    <property type="evidence" value="ECO:0000318"/>
    <property type="project" value="GO_Central"/>
</dbReference>
<keyword evidence="3" id="KW-1185">Reference proteome</keyword>
<dbReference type="Proteomes" id="UP000001593">
    <property type="component" value="Unassembled WGS sequence"/>
</dbReference>
<sequence>MSKDERRTGLAFSGGGIRSAAFCSGVLRRMLQKSVPVDYLSCVSGGGFTGSAYLDWKYRNELKDDARWHAEFFENMRKNSNSYCNCRNPCQALFDGFILFFLIFVVTFISPWLTGFSFVIPTAYIVNYFFGDILRAPFTCPSTRKRNFTSSQIQENPGTLTLVNITNTIECVPKFGPHMYSTLVLFVSLFAAFLTLFFLKEILKKRLKNFTRFLFNLVGFTLAMTFLPWFIEEYIVVTPLWANALIIVLSVFLWLGLPPLRDKASVAMIVYFYAYAVKWMVYKTDVLYVRFTHDRFAALMYASGILIWLNPFIGLLQQNAVHIYNRWRLQKSFYSPESVGASGCAGITCQDVIPWCACSGNDTAERLNRPVTFGDIEDVKPQLICNVTAHHWKRTEGDEHSYELLTIAPDVIERIDRCVEEAEFDSTHISPHDVKLSVAMAASAAVVSYDLGKAQSINAGFRDLQILLGLGLGKRMISHKRGNTCLARVSVYTLDAPPLCPPSHPLQLDPCAAIIKIRQSERYNFDEVIA</sequence>
<dbReference type="AlphaFoldDB" id="A7S645"/>
<dbReference type="InParanoid" id="A7S645"/>
<dbReference type="GO" id="GO:0046475">
    <property type="term" value="P:glycerophospholipid catabolic process"/>
    <property type="evidence" value="ECO:0000318"/>
    <property type="project" value="GO_Central"/>
</dbReference>
<evidence type="ECO:0008006" key="4">
    <source>
        <dbReference type="Google" id="ProtNLM"/>
    </source>
</evidence>
<dbReference type="GO" id="GO:0005829">
    <property type="term" value="C:cytosol"/>
    <property type="evidence" value="ECO:0000318"/>
    <property type="project" value="GO_Central"/>
</dbReference>
<feature type="transmembrane region" description="Helical" evidence="1">
    <location>
        <begin position="97"/>
        <end position="120"/>
    </location>
</feature>
<gene>
    <name evidence="2" type="ORF">NEMVEDRAFT_v1g207390</name>
</gene>
<dbReference type="OrthoDB" id="5956833at2759"/>
<feature type="transmembrane region" description="Helical" evidence="1">
    <location>
        <begin position="296"/>
        <end position="316"/>
    </location>
</feature>
<dbReference type="InterPro" id="IPR016035">
    <property type="entry name" value="Acyl_Trfase/lysoPLipase"/>
</dbReference>
<feature type="transmembrane region" description="Helical" evidence="1">
    <location>
        <begin position="264"/>
        <end position="281"/>
    </location>
</feature>
<protein>
    <recommendedName>
        <fullName evidence="4">PNPLA domain-containing protein</fullName>
    </recommendedName>
</protein>
<proteinExistence type="predicted"/>
<keyword evidence="1" id="KW-1133">Transmembrane helix</keyword>